<accession>A0A0K1EFJ6</accession>
<dbReference type="OrthoDB" id="338520at2"/>
<protein>
    <submittedName>
        <fullName evidence="1">Uncharacterized protein</fullName>
    </submittedName>
</protein>
<dbReference type="STRING" id="52.CMC5_037630"/>
<dbReference type="AlphaFoldDB" id="A0A0K1EFJ6"/>
<proteinExistence type="predicted"/>
<gene>
    <name evidence="1" type="ORF">CMC5_037630</name>
</gene>
<dbReference type="RefSeq" id="WP_156338712.1">
    <property type="nucleotide sequence ID" value="NZ_CP012159.1"/>
</dbReference>
<sequence length="149" mass="16526">MVARHALAELTPLRVVHLDIDTTAMPLFGDHEGALLGPNPHYRRGDSMCEIAGEAMLLARGVSPALARVCLPHAQWDRMSVSFEELLVALADKLWKGVRKVDLEERVIDAVAEKVGTSRWEVFVTLDSLFEEIAAEGDARLERRRRGAA</sequence>
<reference evidence="1 2" key="1">
    <citation type="submission" date="2015-07" db="EMBL/GenBank/DDBJ databases">
        <title>Genome analysis of myxobacterium Chondromyces crocatus Cm c5 reveals a high potential for natural compound synthesis and the genetic basis for the loss of fruiting body formation.</title>
        <authorList>
            <person name="Zaburannyi N."/>
            <person name="Bunk B."/>
            <person name="Maier J."/>
            <person name="Overmann J."/>
            <person name="Mueller R."/>
        </authorList>
    </citation>
    <scope>NUCLEOTIDE SEQUENCE [LARGE SCALE GENOMIC DNA]</scope>
    <source>
        <strain evidence="1 2">Cm c5</strain>
    </source>
</reference>
<name>A0A0K1EFJ6_CHOCO</name>
<dbReference type="Proteomes" id="UP000067626">
    <property type="component" value="Chromosome"/>
</dbReference>
<dbReference type="KEGG" id="ccro:CMC5_037630"/>
<dbReference type="EMBL" id="CP012159">
    <property type="protein sequence ID" value="AKT39614.1"/>
    <property type="molecule type" value="Genomic_DNA"/>
</dbReference>
<keyword evidence="2" id="KW-1185">Reference proteome</keyword>
<evidence type="ECO:0000313" key="2">
    <source>
        <dbReference type="Proteomes" id="UP000067626"/>
    </source>
</evidence>
<organism evidence="1 2">
    <name type="scientific">Chondromyces crocatus</name>
    <dbReference type="NCBI Taxonomy" id="52"/>
    <lineage>
        <taxon>Bacteria</taxon>
        <taxon>Pseudomonadati</taxon>
        <taxon>Myxococcota</taxon>
        <taxon>Polyangia</taxon>
        <taxon>Polyangiales</taxon>
        <taxon>Polyangiaceae</taxon>
        <taxon>Chondromyces</taxon>
    </lineage>
</organism>
<evidence type="ECO:0000313" key="1">
    <source>
        <dbReference type="EMBL" id="AKT39614.1"/>
    </source>
</evidence>